<dbReference type="InterPro" id="IPR051906">
    <property type="entry name" value="TolC-like"/>
</dbReference>
<dbReference type="Proteomes" id="UP000463975">
    <property type="component" value="Chromosome"/>
</dbReference>
<keyword evidence="6" id="KW-0472">Membrane</keyword>
<dbReference type="AlphaFoldDB" id="A0A6P1NFN5"/>
<name>A0A6P1NFN5_9PROT</name>
<dbReference type="Gene3D" id="1.20.1600.10">
    <property type="entry name" value="Outer membrane efflux proteins (OEP)"/>
    <property type="match status" value="1"/>
</dbReference>
<gene>
    <name evidence="8" type="ORF">GT348_04135</name>
</gene>
<keyword evidence="7" id="KW-0998">Cell outer membrane</keyword>
<dbReference type="PANTHER" id="PTHR30026">
    <property type="entry name" value="OUTER MEMBRANE PROTEIN TOLC"/>
    <property type="match status" value="1"/>
</dbReference>
<evidence type="ECO:0000256" key="2">
    <source>
        <dbReference type="ARBA" id="ARBA00007613"/>
    </source>
</evidence>
<comment type="similarity">
    <text evidence="2">Belongs to the outer membrane factor (OMF) (TC 1.B.17) family.</text>
</comment>
<dbReference type="InterPro" id="IPR010130">
    <property type="entry name" value="T1SS_OMP_TolC"/>
</dbReference>
<dbReference type="GO" id="GO:0009279">
    <property type="term" value="C:cell outer membrane"/>
    <property type="evidence" value="ECO:0007669"/>
    <property type="project" value="UniProtKB-SubCell"/>
</dbReference>
<protein>
    <submittedName>
        <fullName evidence="8">TolC family outer membrane protein</fullName>
    </submittedName>
</protein>
<dbReference type="GO" id="GO:1990281">
    <property type="term" value="C:efflux pump complex"/>
    <property type="evidence" value="ECO:0007669"/>
    <property type="project" value="TreeGrafter"/>
</dbReference>
<sequence length="468" mass="50564">MAQTYDGKGSPDFVPHTLRQALATAYSTNPQLREARAQLRSIDEQMPAAQSGWRPIIQGSGALSYYEGNNDSVSMQSVNIPGQKPIQMPIHSGQSYATPGYSAGVTITQPIYQGGRTIAGIRLAKNQIMAQRARLIATEQEVLLATVNAYVSVVQNEQLLQISLNNEKVLRQQLNATNKRFRLGELSRTDVAQAQGALATASAQRQEAEGILQQSQATYAQTVGVPAAPNLKPPQALILPVKNEKEVISQAVHNNPSVIAALFTEAQQKDSVSVQMAAILPKVSAELGYQNTRNQGSGHSSADNKYAQLAFQIPIYQGGTEYAAVRQARQNAETAHHEVNVQRRLALQKAAASWQQMLASKESIKSNKLAVSAGVAALAGVERQALLGTSSTLEVLQQQQTLLQAQQTLVQNIATYVFSSYSTAAAIGRLTAIDLKLNVPLYDEKAYFKAVDGRLWGTGDYAVNQPGR</sequence>
<dbReference type="GO" id="GO:0015562">
    <property type="term" value="F:efflux transmembrane transporter activity"/>
    <property type="evidence" value="ECO:0007669"/>
    <property type="project" value="InterPro"/>
</dbReference>
<comment type="subcellular location">
    <subcellularLocation>
        <location evidence="1">Cell outer membrane</location>
    </subcellularLocation>
</comment>
<keyword evidence="5" id="KW-0812">Transmembrane</keyword>
<dbReference type="KEGG" id="bomb:GT348_04135"/>
<dbReference type="PANTHER" id="PTHR30026:SF22">
    <property type="entry name" value="OUTER MEMBRANE EFFLUX PROTEIN"/>
    <property type="match status" value="1"/>
</dbReference>
<evidence type="ECO:0000256" key="1">
    <source>
        <dbReference type="ARBA" id="ARBA00004442"/>
    </source>
</evidence>
<organism evidence="8 9">
    <name type="scientific">Aristophania vespae</name>
    <dbReference type="NCBI Taxonomy" id="2697033"/>
    <lineage>
        <taxon>Bacteria</taxon>
        <taxon>Pseudomonadati</taxon>
        <taxon>Pseudomonadota</taxon>
        <taxon>Alphaproteobacteria</taxon>
        <taxon>Acetobacterales</taxon>
        <taxon>Acetobacteraceae</taxon>
        <taxon>Aristophania</taxon>
    </lineage>
</organism>
<keyword evidence="3" id="KW-0813">Transport</keyword>
<dbReference type="GO" id="GO:0015288">
    <property type="term" value="F:porin activity"/>
    <property type="evidence" value="ECO:0007669"/>
    <property type="project" value="TreeGrafter"/>
</dbReference>
<keyword evidence="4" id="KW-1134">Transmembrane beta strand</keyword>
<evidence type="ECO:0000256" key="5">
    <source>
        <dbReference type="ARBA" id="ARBA00022692"/>
    </source>
</evidence>
<dbReference type="NCBIfam" id="TIGR01844">
    <property type="entry name" value="type_I_sec_TolC"/>
    <property type="match status" value="1"/>
</dbReference>
<keyword evidence="9" id="KW-1185">Reference proteome</keyword>
<reference evidence="8 9" key="1">
    <citation type="submission" date="2020-01" db="EMBL/GenBank/DDBJ databases">
        <title>Genome sequencing of strain KACC 21507.</title>
        <authorList>
            <person name="Heo J."/>
            <person name="Kim S.-J."/>
            <person name="Kim J.-S."/>
            <person name="Hong S.-B."/>
            <person name="Kwon S.-W."/>
        </authorList>
    </citation>
    <scope>NUCLEOTIDE SEQUENCE [LARGE SCALE GENOMIC DNA]</scope>
    <source>
        <strain evidence="8 9">KACC 21507</strain>
    </source>
</reference>
<evidence type="ECO:0000256" key="3">
    <source>
        <dbReference type="ARBA" id="ARBA00022448"/>
    </source>
</evidence>
<evidence type="ECO:0000256" key="7">
    <source>
        <dbReference type="ARBA" id="ARBA00023237"/>
    </source>
</evidence>
<evidence type="ECO:0000256" key="6">
    <source>
        <dbReference type="ARBA" id="ARBA00023136"/>
    </source>
</evidence>
<proteinExistence type="inferred from homology"/>
<evidence type="ECO:0000256" key="4">
    <source>
        <dbReference type="ARBA" id="ARBA00022452"/>
    </source>
</evidence>
<evidence type="ECO:0000313" key="9">
    <source>
        <dbReference type="Proteomes" id="UP000463975"/>
    </source>
</evidence>
<accession>A0A6P1NFN5</accession>
<dbReference type="SUPFAM" id="SSF56954">
    <property type="entry name" value="Outer membrane efflux proteins (OEP)"/>
    <property type="match status" value="1"/>
</dbReference>
<evidence type="ECO:0000313" key="8">
    <source>
        <dbReference type="EMBL" id="QHI96379.1"/>
    </source>
</evidence>
<dbReference type="EMBL" id="CP047652">
    <property type="protein sequence ID" value="QHI96379.1"/>
    <property type="molecule type" value="Genomic_DNA"/>
</dbReference>
<dbReference type="InterPro" id="IPR003423">
    <property type="entry name" value="OMP_efflux"/>
</dbReference>
<dbReference type="Pfam" id="PF02321">
    <property type="entry name" value="OEP"/>
    <property type="match status" value="2"/>
</dbReference>